<proteinExistence type="predicted"/>
<reference evidence="1" key="1">
    <citation type="submission" date="2020-12" db="EMBL/GenBank/DDBJ databases">
        <authorList>
            <person name="Iha C."/>
        </authorList>
    </citation>
    <scope>NUCLEOTIDE SEQUENCE</scope>
</reference>
<dbReference type="Proteomes" id="UP000708148">
    <property type="component" value="Unassembled WGS sequence"/>
</dbReference>
<accession>A0A8S1J310</accession>
<evidence type="ECO:0000313" key="2">
    <source>
        <dbReference type="Proteomes" id="UP000708148"/>
    </source>
</evidence>
<name>A0A8S1J310_9CHLO</name>
<comment type="caution">
    <text evidence="1">The sequence shown here is derived from an EMBL/GenBank/DDBJ whole genome shotgun (WGS) entry which is preliminary data.</text>
</comment>
<dbReference type="AlphaFoldDB" id="A0A8S1J310"/>
<sequence>MQSAHSREKTLVFQREGEYAVAQATMPLNVGYELEGAQRTGHRQQIIKIFPFCVRCVGIETSSFGQGSRTSAAIVSACMALNRNDGIGGLAGYCQAKSLEHPRYVA</sequence>
<keyword evidence="2" id="KW-1185">Reference proteome</keyword>
<evidence type="ECO:0000313" key="1">
    <source>
        <dbReference type="EMBL" id="CAD7700538.1"/>
    </source>
</evidence>
<organism evidence="1 2">
    <name type="scientific">Ostreobium quekettii</name>
    <dbReference type="NCBI Taxonomy" id="121088"/>
    <lineage>
        <taxon>Eukaryota</taxon>
        <taxon>Viridiplantae</taxon>
        <taxon>Chlorophyta</taxon>
        <taxon>core chlorophytes</taxon>
        <taxon>Ulvophyceae</taxon>
        <taxon>TCBD clade</taxon>
        <taxon>Bryopsidales</taxon>
        <taxon>Ostreobineae</taxon>
        <taxon>Ostreobiaceae</taxon>
        <taxon>Ostreobium</taxon>
    </lineage>
</organism>
<dbReference type="EMBL" id="CAJHUC010001288">
    <property type="protein sequence ID" value="CAD7700538.1"/>
    <property type="molecule type" value="Genomic_DNA"/>
</dbReference>
<protein>
    <submittedName>
        <fullName evidence="1">Uncharacterized protein</fullName>
    </submittedName>
</protein>
<gene>
    <name evidence="1" type="ORF">OSTQU699_LOCUS5897</name>
</gene>